<dbReference type="Proteomes" id="UP000197019">
    <property type="component" value="Chromosome"/>
</dbReference>
<keyword evidence="2" id="KW-1185">Reference proteome</keyword>
<dbReference type="AlphaFoldDB" id="A0A1Z4C2R3"/>
<gene>
    <name evidence="1" type="ORF">CEK71_17970</name>
</gene>
<dbReference type="OrthoDB" id="8548541at2"/>
<dbReference type="KEGG" id="mpsy:CEK71_17970"/>
<evidence type="ECO:0000313" key="1">
    <source>
        <dbReference type="EMBL" id="ASF47800.1"/>
    </source>
</evidence>
<protein>
    <recommendedName>
        <fullName evidence="3">DUF2971 domain-containing protein</fullName>
    </recommendedName>
</protein>
<organism evidence="1 2">
    <name type="scientific">Methylovulum psychrotolerans</name>
    <dbReference type="NCBI Taxonomy" id="1704499"/>
    <lineage>
        <taxon>Bacteria</taxon>
        <taxon>Pseudomonadati</taxon>
        <taxon>Pseudomonadota</taxon>
        <taxon>Gammaproteobacteria</taxon>
        <taxon>Methylococcales</taxon>
        <taxon>Methylococcaceae</taxon>
        <taxon>Methylovulum</taxon>
    </lineage>
</organism>
<proteinExistence type="predicted"/>
<evidence type="ECO:0008006" key="3">
    <source>
        <dbReference type="Google" id="ProtNLM"/>
    </source>
</evidence>
<name>A0A1Z4C2R3_9GAMM</name>
<evidence type="ECO:0000313" key="2">
    <source>
        <dbReference type="Proteomes" id="UP000197019"/>
    </source>
</evidence>
<reference evidence="1 2" key="1">
    <citation type="submission" date="2017-06" db="EMBL/GenBank/DDBJ databases">
        <title>Genome Sequencing of the methanotroph Methylovulum psychrotolerants str. HV10-M2 isolated from a high-altitude environment.</title>
        <authorList>
            <person name="Mateos-Rivera A."/>
        </authorList>
    </citation>
    <scope>NUCLEOTIDE SEQUENCE [LARGE SCALE GENOMIC DNA]</scope>
    <source>
        <strain evidence="1 2">HV10_M2</strain>
    </source>
</reference>
<dbReference type="RefSeq" id="WP_088620670.1">
    <property type="nucleotide sequence ID" value="NZ_CP022129.1"/>
</dbReference>
<sequence length="258" mass="31058">MYEVHPVFEQPSDENEKVWRYMDFTKFISLLESSALYFTRADKFEDPFEGCYPKEEILAVEEMLDVDKSSRTEEQRRLEMEFFCDKSQRRKKYVFINCWHLNNHESAAMWKLYLKSNEGIAIQSTYQKLKNAFISDQRIYLGHVKYIDYETEYFDRRKHPSANLLRPFIYKRKSFGHEKEVRAIIEKLDGYTVNENPHEQKNTIHGLQAAINLDVLIEKIYVAPNAEPWFLEIVKSIIRRYDKHYEVMQSDLYKSPLY</sequence>
<accession>A0A1Z4C2R3</accession>
<dbReference type="EMBL" id="CP022129">
    <property type="protein sequence ID" value="ASF47800.1"/>
    <property type="molecule type" value="Genomic_DNA"/>
</dbReference>